<keyword evidence="3" id="KW-1185">Reference proteome</keyword>
<evidence type="ECO:0000313" key="3">
    <source>
        <dbReference type="Proteomes" id="UP000620124"/>
    </source>
</evidence>
<gene>
    <name evidence="2" type="ORF">MVEN_01970600</name>
</gene>
<protein>
    <submittedName>
        <fullName evidence="2">Uncharacterized protein</fullName>
    </submittedName>
</protein>
<dbReference type="Proteomes" id="UP000620124">
    <property type="component" value="Unassembled WGS sequence"/>
</dbReference>
<evidence type="ECO:0000256" key="1">
    <source>
        <dbReference type="SAM" id="MobiDB-lite"/>
    </source>
</evidence>
<reference evidence="2" key="1">
    <citation type="submission" date="2020-05" db="EMBL/GenBank/DDBJ databases">
        <title>Mycena genomes resolve the evolution of fungal bioluminescence.</title>
        <authorList>
            <person name="Tsai I.J."/>
        </authorList>
    </citation>
    <scope>NUCLEOTIDE SEQUENCE</scope>
    <source>
        <strain evidence="2">CCC161011</strain>
    </source>
</reference>
<evidence type="ECO:0000313" key="2">
    <source>
        <dbReference type="EMBL" id="KAF7338944.1"/>
    </source>
</evidence>
<dbReference type="AlphaFoldDB" id="A0A8H6XEE6"/>
<proteinExistence type="predicted"/>
<feature type="region of interest" description="Disordered" evidence="1">
    <location>
        <begin position="117"/>
        <end position="142"/>
    </location>
</feature>
<name>A0A8H6XEE6_9AGAR</name>
<sequence>MAPAFKANASSSTRWRPMISTVASEDLREILEDWRGRPSALARKTINYQLKAYGAYISAPRRVPNHLTSLVDLAAHKIPEAELDTLDDIPDSILSSHIWRWRRMSYSLFRGALTRLSPKSAKPPKKRRKTETTGATGDIDEW</sequence>
<accession>A0A8H6XEE6</accession>
<organism evidence="2 3">
    <name type="scientific">Mycena venus</name>
    <dbReference type="NCBI Taxonomy" id="2733690"/>
    <lineage>
        <taxon>Eukaryota</taxon>
        <taxon>Fungi</taxon>
        <taxon>Dikarya</taxon>
        <taxon>Basidiomycota</taxon>
        <taxon>Agaricomycotina</taxon>
        <taxon>Agaricomycetes</taxon>
        <taxon>Agaricomycetidae</taxon>
        <taxon>Agaricales</taxon>
        <taxon>Marasmiineae</taxon>
        <taxon>Mycenaceae</taxon>
        <taxon>Mycena</taxon>
    </lineage>
</organism>
<comment type="caution">
    <text evidence="2">The sequence shown here is derived from an EMBL/GenBank/DDBJ whole genome shotgun (WGS) entry which is preliminary data.</text>
</comment>
<dbReference type="OrthoDB" id="3108511at2759"/>
<dbReference type="EMBL" id="JACAZI010000020">
    <property type="protein sequence ID" value="KAF7338944.1"/>
    <property type="molecule type" value="Genomic_DNA"/>
</dbReference>